<dbReference type="Pfam" id="PF02826">
    <property type="entry name" value="2-Hacid_dh_C"/>
    <property type="match status" value="1"/>
</dbReference>
<evidence type="ECO:0000259" key="3">
    <source>
        <dbReference type="Pfam" id="PF00389"/>
    </source>
</evidence>
<dbReference type="GO" id="GO:0051287">
    <property type="term" value="F:NAD binding"/>
    <property type="evidence" value="ECO:0007669"/>
    <property type="project" value="InterPro"/>
</dbReference>
<dbReference type="HOGENOM" id="CLU_019796_1_3_7"/>
<dbReference type="GO" id="GO:0005829">
    <property type="term" value="C:cytosol"/>
    <property type="evidence" value="ECO:0007669"/>
    <property type="project" value="TreeGrafter"/>
</dbReference>
<proteinExistence type="inferred from homology"/>
<dbReference type="PANTHER" id="PTHR10996:SF283">
    <property type="entry name" value="GLYOXYLATE_HYDROXYPYRUVATE REDUCTASE B"/>
    <property type="match status" value="1"/>
</dbReference>
<protein>
    <submittedName>
        <fullName evidence="5">D-isomer specific 2-hydroxyacid dehydrogenase NAD-binding protein</fullName>
    </submittedName>
</protein>
<keyword evidence="6" id="KW-1185">Reference proteome</keyword>
<evidence type="ECO:0000256" key="1">
    <source>
        <dbReference type="ARBA" id="ARBA00023002"/>
    </source>
</evidence>
<dbReference type="EMBL" id="CP002431">
    <property type="protein sequence ID" value="ADU61130.1"/>
    <property type="molecule type" value="Genomic_DNA"/>
</dbReference>
<dbReference type="InterPro" id="IPR006140">
    <property type="entry name" value="D-isomer_DH_NAD-bd"/>
</dbReference>
<evidence type="ECO:0000313" key="6">
    <source>
        <dbReference type="Proteomes" id="UP000002191"/>
    </source>
</evidence>
<dbReference type="Pfam" id="PF00389">
    <property type="entry name" value="2-Hacid_dh"/>
    <property type="match status" value="1"/>
</dbReference>
<keyword evidence="1 2" id="KW-0560">Oxidoreductase</keyword>
<feature type="domain" description="D-isomer specific 2-hydroxyacid dehydrogenase NAD-binding" evidence="4">
    <location>
        <begin position="115"/>
        <end position="281"/>
    </location>
</feature>
<dbReference type="PANTHER" id="PTHR10996">
    <property type="entry name" value="2-HYDROXYACID DEHYDROGENASE-RELATED"/>
    <property type="match status" value="1"/>
</dbReference>
<name>E6VUI5_PSEA9</name>
<dbReference type="GO" id="GO:0030267">
    <property type="term" value="F:glyoxylate reductase (NADPH) activity"/>
    <property type="evidence" value="ECO:0007669"/>
    <property type="project" value="TreeGrafter"/>
</dbReference>
<dbReference type="SUPFAM" id="SSF51735">
    <property type="entry name" value="NAD(P)-binding Rossmann-fold domains"/>
    <property type="match status" value="1"/>
</dbReference>
<dbReference type="SUPFAM" id="SSF52283">
    <property type="entry name" value="Formate/glycerate dehydrogenase catalytic domain-like"/>
    <property type="match status" value="1"/>
</dbReference>
<dbReference type="AlphaFoldDB" id="E6VUI5"/>
<reference evidence="6" key="1">
    <citation type="submission" date="2010-12" db="EMBL/GenBank/DDBJ databases">
        <title>Complete sequence of Desulfovibrio aespoeensis Aspo-2.</title>
        <authorList>
            <consortium name="US DOE Joint Genome Institute"/>
            <person name="Lucas S."/>
            <person name="Copeland A."/>
            <person name="Lapidus A."/>
            <person name="Cheng J.-F."/>
            <person name="Goodwin L."/>
            <person name="Pitluck S."/>
            <person name="Chertkov O."/>
            <person name="Misra M."/>
            <person name="Detter J.C."/>
            <person name="Han C."/>
            <person name="Tapia R."/>
            <person name="Land M."/>
            <person name="Hauser L."/>
            <person name="Kyrpides N."/>
            <person name="Ivanova N."/>
            <person name="Ovchinnikova G."/>
            <person name="Pedersen K."/>
            <person name="Jagevall S."/>
            <person name="Hazen T."/>
            <person name="Woyke T."/>
        </authorList>
    </citation>
    <scope>NUCLEOTIDE SEQUENCE [LARGE SCALE GENOMIC DNA]</scope>
    <source>
        <strain evidence="6">ATCC 700646 / DSM 10631 / Aspo-2</strain>
    </source>
</reference>
<gene>
    <name evidence="5" type="ordered locus">Daes_0102</name>
</gene>
<dbReference type="InterPro" id="IPR006139">
    <property type="entry name" value="D-isomer_2_OHA_DH_cat_dom"/>
</dbReference>
<sequence>MDTILITTSSFGVMDAAPLAALRRAGYEPVLNPHGRKLTEAEGMALHQEHSPVGLLAGVEPLTREVMLAGGRLRAIARCGIGMDSVDAGAARDLGIALTNTPDAPTQAVAEITLGAILCMLRGIHNSCAGIRSGNWERPMGVLLAYRTVGLLGLGRIGSRLAELLRPFGCRILGHDPYAPPPQGVEAVGFDQLLAEADLLSVHVPYSEATRHILGEAAIRAMKPGAFVVNYARGGLVDEVALDAALAEGRLAGAAIDCFEREPYAGPLVDRPGAVLTGHIGSYAREGRIIQETQAVENLLNSLARPTG</sequence>
<evidence type="ECO:0000256" key="2">
    <source>
        <dbReference type="RuleBase" id="RU003719"/>
    </source>
</evidence>
<reference evidence="5 6" key="2">
    <citation type="journal article" date="2014" name="Genome Announc.">
        <title>Complete Genome Sequence of the Subsurface, Mesophilic Sulfate-Reducing Bacterium Desulfovibrio aespoeensis Aspo-2.</title>
        <authorList>
            <person name="Pedersen K."/>
            <person name="Bengtsson A."/>
            <person name="Edlund J."/>
            <person name="Rabe L."/>
            <person name="Hazen T."/>
            <person name="Chakraborty R."/>
            <person name="Goodwin L."/>
            <person name="Shapiro N."/>
        </authorList>
    </citation>
    <scope>NUCLEOTIDE SEQUENCE [LARGE SCALE GENOMIC DNA]</scope>
    <source>
        <strain evidence="6">ATCC 700646 / DSM 10631 / Aspo-2</strain>
    </source>
</reference>
<feature type="domain" description="D-isomer specific 2-hydroxyacid dehydrogenase catalytic" evidence="3">
    <location>
        <begin position="57"/>
        <end position="302"/>
    </location>
</feature>
<dbReference type="InterPro" id="IPR029753">
    <property type="entry name" value="D-isomer_DH_CS"/>
</dbReference>
<dbReference type="eggNOG" id="COG1052">
    <property type="taxonomic scope" value="Bacteria"/>
</dbReference>
<dbReference type="RefSeq" id="WP_013513067.1">
    <property type="nucleotide sequence ID" value="NC_014844.1"/>
</dbReference>
<dbReference type="CDD" id="cd12172">
    <property type="entry name" value="PGDH_like_2"/>
    <property type="match status" value="1"/>
</dbReference>
<dbReference type="InterPro" id="IPR036291">
    <property type="entry name" value="NAD(P)-bd_dom_sf"/>
</dbReference>
<dbReference type="PROSITE" id="PS00671">
    <property type="entry name" value="D_2_HYDROXYACID_DH_3"/>
    <property type="match status" value="1"/>
</dbReference>
<comment type="similarity">
    <text evidence="2">Belongs to the D-isomer specific 2-hydroxyacid dehydrogenase family.</text>
</comment>
<dbReference type="OrthoDB" id="9793626at2"/>
<dbReference type="KEGG" id="das:Daes_0102"/>
<dbReference type="InterPro" id="IPR050223">
    <property type="entry name" value="D-isomer_2-hydroxyacid_DH"/>
</dbReference>
<dbReference type="Gene3D" id="3.40.50.720">
    <property type="entry name" value="NAD(P)-binding Rossmann-like Domain"/>
    <property type="match status" value="2"/>
</dbReference>
<dbReference type="Proteomes" id="UP000002191">
    <property type="component" value="Chromosome"/>
</dbReference>
<organism evidence="5 6">
    <name type="scientific">Pseudodesulfovibrio aespoeensis (strain ATCC 700646 / DSM 10631 / Aspo-2)</name>
    <name type="common">Desulfovibrio aespoeensis</name>
    <dbReference type="NCBI Taxonomy" id="643562"/>
    <lineage>
        <taxon>Bacteria</taxon>
        <taxon>Pseudomonadati</taxon>
        <taxon>Thermodesulfobacteriota</taxon>
        <taxon>Desulfovibrionia</taxon>
        <taxon>Desulfovibrionales</taxon>
        <taxon>Desulfovibrionaceae</taxon>
    </lineage>
</organism>
<dbReference type="STRING" id="643562.Daes_0102"/>
<accession>E6VUI5</accession>
<evidence type="ECO:0000259" key="4">
    <source>
        <dbReference type="Pfam" id="PF02826"/>
    </source>
</evidence>
<dbReference type="GO" id="GO:0016618">
    <property type="term" value="F:hydroxypyruvate reductase [NAD(P)H] activity"/>
    <property type="evidence" value="ECO:0007669"/>
    <property type="project" value="TreeGrafter"/>
</dbReference>
<evidence type="ECO:0000313" key="5">
    <source>
        <dbReference type="EMBL" id="ADU61130.1"/>
    </source>
</evidence>